<comment type="caution">
    <text evidence="2">The sequence shown here is derived from an EMBL/GenBank/DDBJ whole genome shotgun (WGS) entry which is preliminary data.</text>
</comment>
<name>A0ABQ9YKU2_9EUKA</name>
<feature type="compositionally biased region" description="Basic and acidic residues" evidence="1">
    <location>
        <begin position="416"/>
        <end position="435"/>
    </location>
</feature>
<dbReference type="Proteomes" id="UP001281761">
    <property type="component" value="Unassembled WGS sequence"/>
</dbReference>
<accession>A0ABQ9YKU2</accession>
<feature type="compositionally biased region" description="Acidic residues" evidence="1">
    <location>
        <begin position="570"/>
        <end position="580"/>
    </location>
</feature>
<keyword evidence="3" id="KW-1185">Reference proteome</keyword>
<feature type="compositionally biased region" description="Acidic residues" evidence="1">
    <location>
        <begin position="85"/>
        <end position="96"/>
    </location>
</feature>
<dbReference type="EMBL" id="JARBJD010000003">
    <property type="protein sequence ID" value="KAK2964376.1"/>
    <property type="molecule type" value="Genomic_DNA"/>
</dbReference>
<reference evidence="2 3" key="1">
    <citation type="journal article" date="2022" name="bioRxiv">
        <title>Genomics of Preaxostyla Flagellates Illuminates Evolutionary Transitions and the Path Towards Mitochondrial Loss.</title>
        <authorList>
            <person name="Novak L.V.F."/>
            <person name="Treitli S.C."/>
            <person name="Pyrih J."/>
            <person name="Halakuc P."/>
            <person name="Pipaliya S.V."/>
            <person name="Vacek V."/>
            <person name="Brzon O."/>
            <person name="Soukal P."/>
            <person name="Eme L."/>
            <person name="Dacks J.B."/>
            <person name="Karnkowska A."/>
            <person name="Elias M."/>
            <person name="Hampl V."/>
        </authorList>
    </citation>
    <scope>NUCLEOTIDE SEQUENCE [LARGE SCALE GENOMIC DNA]</scope>
    <source>
        <strain evidence="2">NAU3</strain>
        <tissue evidence="2">Gut</tissue>
    </source>
</reference>
<evidence type="ECO:0000313" key="2">
    <source>
        <dbReference type="EMBL" id="KAK2964376.1"/>
    </source>
</evidence>
<sequence length="598" mass="67000">MSKSRPGTGYTSYTFGNERPKRTVIRASTTDSRTFVTPRGISVYRYHIPQAVVYKPAPKLYKPTLEISNDFVPCSFNPATLSKQEEDEQIQYDEPLDTGNTESIPTAEIREETQVVSESGDDFSSAEADQLRPTTAYSIRPRQHPRTQTASTTRSHRVSVVAAAAKYSQKNLFKELPKQTREVGISIDNATEWLAVSRFNAMVMEEKEDAEERDMLGANDVVITGPAQLSRRSLNTARSMRRSTAIKDHFPLPTTRPMTSSTQRTTRDSLASADVRASAARNSVNMRASSAGRSIHTSVSRVSAFDTPPPQTTTGASIHHRATHAPEADMDLNWQRARSNQLSSRKMRNDVDRNGQAWGAHNKRMIEIGLWRAEGKVRGTASEHPPSQTFRTPSAIDQERGRMETPAETLTGDGEVTDRRQYSERESREKRVYRPHEPLKYRVSRNTLNELSTEEGGTGTATSRLDVTIVEQKSPLGTTREAPHNSPILRSLHPSRRNDITNPNSVLFHPPDTRPVKSSGGVSLRSPLFNRTQHRDPTTQHQKTSERNWNDDMRSSLVNDVLGGTRRQADDEDSISEESDWSTVTGAEKKEDDNDLLF</sequence>
<gene>
    <name evidence="2" type="ORF">BLNAU_907</name>
</gene>
<evidence type="ECO:0000256" key="1">
    <source>
        <dbReference type="SAM" id="MobiDB-lite"/>
    </source>
</evidence>
<feature type="compositionally biased region" description="Polar residues" evidence="1">
    <location>
        <begin position="280"/>
        <end position="301"/>
    </location>
</feature>
<feature type="compositionally biased region" description="Basic and acidic residues" evidence="1">
    <location>
        <begin position="533"/>
        <end position="554"/>
    </location>
</feature>
<feature type="region of interest" description="Disordered" evidence="1">
    <location>
        <begin position="78"/>
        <end position="157"/>
    </location>
</feature>
<protein>
    <submittedName>
        <fullName evidence="2">Uncharacterized protein</fullName>
    </submittedName>
</protein>
<feature type="region of interest" description="Disordered" evidence="1">
    <location>
        <begin position="404"/>
        <end position="435"/>
    </location>
</feature>
<proteinExistence type="predicted"/>
<evidence type="ECO:0000313" key="3">
    <source>
        <dbReference type="Proteomes" id="UP001281761"/>
    </source>
</evidence>
<feature type="region of interest" description="Disordered" evidence="1">
    <location>
        <begin position="474"/>
        <end position="598"/>
    </location>
</feature>
<feature type="region of interest" description="Disordered" evidence="1">
    <location>
        <begin position="249"/>
        <end position="318"/>
    </location>
</feature>
<organism evidence="2 3">
    <name type="scientific">Blattamonas nauphoetae</name>
    <dbReference type="NCBI Taxonomy" id="2049346"/>
    <lineage>
        <taxon>Eukaryota</taxon>
        <taxon>Metamonada</taxon>
        <taxon>Preaxostyla</taxon>
        <taxon>Oxymonadida</taxon>
        <taxon>Blattamonas</taxon>
    </lineage>
</organism>